<evidence type="ECO:0000313" key="3">
    <source>
        <dbReference type="EMBL" id="CAD8389040.1"/>
    </source>
</evidence>
<reference evidence="3" key="1">
    <citation type="submission" date="2021-01" db="EMBL/GenBank/DDBJ databases">
        <authorList>
            <person name="Corre E."/>
            <person name="Pelletier E."/>
            <person name="Niang G."/>
            <person name="Scheremetjew M."/>
            <person name="Finn R."/>
            <person name="Kale V."/>
            <person name="Holt S."/>
            <person name="Cochrane G."/>
            <person name="Meng A."/>
            <person name="Brown T."/>
            <person name="Cohen L."/>
        </authorList>
    </citation>
    <scope>NUCLEOTIDE SEQUENCE</scope>
    <source>
        <strain evidence="3">Pbaha01</strain>
    </source>
</reference>
<dbReference type="Gene3D" id="1.10.510.10">
    <property type="entry name" value="Transferase(Phosphotransferase) domain 1"/>
    <property type="match status" value="1"/>
</dbReference>
<sequence length="123" mass="12418">MTNFSRALMLKEGRSDPGEAQGPPTQREADAYTAPEVVQGAPAGPDADVFSFGTVALYTLTAEEPPAEPGAAAARAAALAGEDPAPLGSLAIGRPVVAACLATEPSQRPDLSAVYQDLLPAAS</sequence>
<dbReference type="SUPFAM" id="SSF56112">
    <property type="entry name" value="Protein kinase-like (PK-like)"/>
    <property type="match status" value="1"/>
</dbReference>
<organism evidence="3">
    <name type="scientific">Pyrodinium bahamense</name>
    <dbReference type="NCBI Taxonomy" id="73915"/>
    <lineage>
        <taxon>Eukaryota</taxon>
        <taxon>Sar</taxon>
        <taxon>Alveolata</taxon>
        <taxon>Dinophyceae</taxon>
        <taxon>Gonyaulacales</taxon>
        <taxon>Pyrocystaceae</taxon>
        <taxon>Pyrodinium</taxon>
    </lineage>
</organism>
<protein>
    <recommendedName>
        <fullName evidence="2">Protein kinase domain-containing protein</fullName>
    </recommendedName>
</protein>
<proteinExistence type="predicted"/>
<gene>
    <name evidence="3" type="ORF">PBAH0796_LOCUS32728</name>
</gene>
<dbReference type="GO" id="GO:0005524">
    <property type="term" value="F:ATP binding"/>
    <property type="evidence" value="ECO:0007669"/>
    <property type="project" value="InterPro"/>
</dbReference>
<dbReference type="AlphaFoldDB" id="A0A7S0BBN9"/>
<feature type="region of interest" description="Disordered" evidence="1">
    <location>
        <begin position="1"/>
        <end position="45"/>
    </location>
</feature>
<feature type="domain" description="Protein kinase" evidence="2">
    <location>
        <begin position="1"/>
        <end position="122"/>
    </location>
</feature>
<dbReference type="GO" id="GO:0004672">
    <property type="term" value="F:protein kinase activity"/>
    <property type="evidence" value="ECO:0007669"/>
    <property type="project" value="InterPro"/>
</dbReference>
<dbReference type="EMBL" id="HBEG01053776">
    <property type="protein sequence ID" value="CAD8389040.1"/>
    <property type="molecule type" value="Transcribed_RNA"/>
</dbReference>
<evidence type="ECO:0000256" key="1">
    <source>
        <dbReference type="SAM" id="MobiDB-lite"/>
    </source>
</evidence>
<dbReference type="PROSITE" id="PS50011">
    <property type="entry name" value="PROTEIN_KINASE_DOM"/>
    <property type="match status" value="1"/>
</dbReference>
<accession>A0A7S0BBN9</accession>
<dbReference type="InterPro" id="IPR011009">
    <property type="entry name" value="Kinase-like_dom_sf"/>
</dbReference>
<name>A0A7S0BBN9_9DINO</name>
<evidence type="ECO:0000259" key="2">
    <source>
        <dbReference type="PROSITE" id="PS50011"/>
    </source>
</evidence>
<dbReference type="InterPro" id="IPR000719">
    <property type="entry name" value="Prot_kinase_dom"/>
</dbReference>